<dbReference type="Gene3D" id="3.40.50.1820">
    <property type="entry name" value="alpha/beta hydrolase"/>
    <property type="match status" value="1"/>
</dbReference>
<dbReference type="Gene3D" id="3.20.20.70">
    <property type="entry name" value="Aldolase class I"/>
    <property type="match status" value="1"/>
</dbReference>
<organism evidence="9 10">
    <name type="scientific">Mycolicibacterium moriokaense</name>
    <dbReference type="NCBI Taxonomy" id="39691"/>
    <lineage>
        <taxon>Bacteria</taxon>
        <taxon>Bacillati</taxon>
        <taxon>Actinomycetota</taxon>
        <taxon>Actinomycetes</taxon>
        <taxon>Mycobacteriales</taxon>
        <taxon>Mycobacteriaceae</taxon>
        <taxon>Mycolicibacterium</taxon>
    </lineage>
</organism>
<dbReference type="CDD" id="cd04730">
    <property type="entry name" value="NPD_like"/>
    <property type="match status" value="1"/>
</dbReference>
<dbReference type="InterPro" id="IPR013785">
    <property type="entry name" value="Aldolase_TIM"/>
</dbReference>
<evidence type="ECO:0000256" key="1">
    <source>
        <dbReference type="ARBA" id="ARBA00009881"/>
    </source>
</evidence>
<keyword evidence="5" id="KW-0503">Monooxygenase</keyword>
<evidence type="ECO:0000256" key="4">
    <source>
        <dbReference type="ARBA" id="ARBA00023002"/>
    </source>
</evidence>
<dbReference type="PANTHER" id="PTHR42747:SF4">
    <property type="entry name" value="BLR1330 PROTEIN"/>
    <property type="match status" value="1"/>
</dbReference>
<dbReference type="GO" id="GO:0018580">
    <property type="term" value="F:nitronate monooxygenase activity"/>
    <property type="evidence" value="ECO:0007669"/>
    <property type="project" value="InterPro"/>
</dbReference>
<dbReference type="PRINTS" id="PR00111">
    <property type="entry name" value="ABHYDROLASE"/>
</dbReference>
<feature type="compositionally biased region" description="Basic and acidic residues" evidence="6">
    <location>
        <begin position="607"/>
        <end position="617"/>
    </location>
</feature>
<keyword evidence="7" id="KW-0732">Signal</keyword>
<keyword evidence="3" id="KW-0288">FMN</keyword>
<dbReference type="Proteomes" id="UP000247781">
    <property type="component" value="Unassembled WGS sequence"/>
</dbReference>
<evidence type="ECO:0000256" key="7">
    <source>
        <dbReference type="SAM" id="SignalP"/>
    </source>
</evidence>
<evidence type="ECO:0000313" key="9">
    <source>
        <dbReference type="EMBL" id="PXX10940.1"/>
    </source>
</evidence>
<dbReference type="SUPFAM" id="SSF53474">
    <property type="entry name" value="alpha/beta-Hydrolases"/>
    <property type="match status" value="1"/>
</dbReference>
<proteinExistence type="inferred from homology"/>
<dbReference type="Pfam" id="PF03060">
    <property type="entry name" value="NMO"/>
    <property type="match status" value="1"/>
</dbReference>
<evidence type="ECO:0000256" key="5">
    <source>
        <dbReference type="ARBA" id="ARBA00023033"/>
    </source>
</evidence>
<keyword evidence="4" id="KW-0560">Oxidoreductase</keyword>
<dbReference type="SUPFAM" id="SSF51412">
    <property type="entry name" value="Inosine monophosphate dehydrogenase (IMPDH)"/>
    <property type="match status" value="1"/>
</dbReference>
<dbReference type="InterPro" id="IPR000073">
    <property type="entry name" value="AB_hydrolase_1"/>
</dbReference>
<dbReference type="InterPro" id="IPR004136">
    <property type="entry name" value="NMO"/>
</dbReference>
<dbReference type="InterPro" id="IPR029058">
    <property type="entry name" value="AB_hydrolase_fold"/>
</dbReference>
<keyword evidence="2" id="KW-0285">Flavoprotein</keyword>
<dbReference type="GO" id="GO:0051213">
    <property type="term" value="F:dioxygenase activity"/>
    <property type="evidence" value="ECO:0007669"/>
    <property type="project" value="UniProtKB-KW"/>
</dbReference>
<comment type="similarity">
    <text evidence="1">Belongs to the nitronate monooxygenase family. NMO class I subfamily.</text>
</comment>
<feature type="domain" description="AB hydrolase-1" evidence="8">
    <location>
        <begin position="358"/>
        <end position="595"/>
    </location>
</feature>
<evidence type="ECO:0000256" key="6">
    <source>
        <dbReference type="SAM" id="MobiDB-lite"/>
    </source>
</evidence>
<dbReference type="EMBL" id="QJJU01000003">
    <property type="protein sequence ID" value="PXX10940.1"/>
    <property type="molecule type" value="Genomic_DNA"/>
</dbReference>
<keyword evidence="10" id="KW-1185">Reference proteome</keyword>
<protein>
    <submittedName>
        <fullName evidence="9">NAD(P)H-dependent flavin oxidoreductase YrpB (Nitropropane dioxygenase family)</fullName>
    </submittedName>
</protein>
<dbReference type="PANTHER" id="PTHR42747">
    <property type="entry name" value="NITRONATE MONOOXYGENASE-RELATED"/>
    <property type="match status" value="1"/>
</dbReference>
<evidence type="ECO:0000256" key="2">
    <source>
        <dbReference type="ARBA" id="ARBA00022630"/>
    </source>
</evidence>
<sequence>MALPDDWTGRLALPLIAAPMTAVSTPALAAAACRNGVIGSFPSHNASTADELAGWLSTIDEELEPTRSSGVSPAPLAVNIVMHPSNSRRQADLDCALAHGVELLIASVGNPSALVEPAHAAGSLVFADVATIRHVDRAVAAGVDGLVLLTAGAGGQTGWLNPLAFLRAVRERYDGAVVLAGGIADGTALWAAQTAGADLAYMGTKFIATTESGASGAYREAVVDGSADDIELTSKLTGLPASIITGPTGTAETCSAATPPRTFDHAHLLTTPTVFSAGHSIVGVTDIVDTATLIKRTTVEYLDARNHTLDMLTSTQGQHPMSKPEPHQGRSETHTDTSVNPAPPGAWYRIDSGRGQPVVLLHGGGSSSDSWRPIVDKLAAHRRVIAFDMPGFGRTPAPRDIEYTTQWQVARLADELVRIGIETPVDLVGNSMGGWLALEAAKLGLARSVVAIGPAGLWRHGMPLPMQTQFQLMLLGTWATRGMRRRMLRQSWLRRAALSLVVANPTHIPPDGLIEIADTFDNSRSTLRPLLRTARRRSFRDGQSINVPVTIAYGTHERIVRPSSGQFHDQLPPHTRWIELPGCGHVPMSDNPDLITQTILDGITYTHHPDPQREPDSHTGPTAPRVGPAG</sequence>
<name>A0A318HZ80_9MYCO</name>
<comment type="caution">
    <text evidence="9">The sequence shown here is derived from an EMBL/GenBank/DDBJ whole genome shotgun (WGS) entry which is preliminary data.</text>
</comment>
<feature type="compositionally biased region" description="Basic and acidic residues" evidence="6">
    <location>
        <begin position="322"/>
        <end position="335"/>
    </location>
</feature>
<evidence type="ECO:0000256" key="3">
    <source>
        <dbReference type="ARBA" id="ARBA00022643"/>
    </source>
</evidence>
<dbReference type="Pfam" id="PF12697">
    <property type="entry name" value="Abhydrolase_6"/>
    <property type="match status" value="1"/>
</dbReference>
<dbReference type="RefSeq" id="WP_110315049.1">
    <property type="nucleotide sequence ID" value="NZ_QJJU01000003.1"/>
</dbReference>
<gene>
    <name evidence="9" type="ORF">C8E89_10327</name>
</gene>
<reference evidence="9 10" key="2">
    <citation type="submission" date="2018-06" db="EMBL/GenBank/DDBJ databases">
        <title>Sequencing of bacterial isolates from soil warming experiment in Harvard Forest, Massachusetts, USA.</title>
        <authorList>
            <person name="Deangelis K.PhD."/>
        </authorList>
    </citation>
    <scope>NUCLEOTIDE SEQUENCE [LARGE SCALE GENOMIC DNA]</scope>
    <source>
        <strain evidence="9 10">GAS496</strain>
    </source>
</reference>
<feature type="region of interest" description="Disordered" evidence="6">
    <location>
        <begin position="604"/>
        <end position="630"/>
    </location>
</feature>
<reference evidence="10" key="1">
    <citation type="submission" date="2018-05" db="EMBL/GenBank/DDBJ databases">
        <authorList>
            <person name="Deangelis K."/>
            <person name="Huntemann M."/>
            <person name="Clum A."/>
            <person name="Pillay M."/>
            <person name="Palaniappan K."/>
            <person name="Varghese N."/>
            <person name="Mikhailova N."/>
            <person name="Stamatis D."/>
            <person name="Reddy T."/>
            <person name="Daum C."/>
            <person name="Shapiro N."/>
            <person name="Ivanova N."/>
            <person name="Kyrpides N."/>
            <person name="Woyke T."/>
        </authorList>
    </citation>
    <scope>NUCLEOTIDE SEQUENCE [LARGE SCALE GENOMIC DNA]</scope>
    <source>
        <strain evidence="10">GAS496</strain>
    </source>
</reference>
<feature type="region of interest" description="Disordered" evidence="6">
    <location>
        <begin position="314"/>
        <end position="342"/>
    </location>
</feature>
<evidence type="ECO:0000259" key="8">
    <source>
        <dbReference type="Pfam" id="PF12697"/>
    </source>
</evidence>
<dbReference type="AlphaFoldDB" id="A0A318HZ80"/>
<dbReference type="OrthoDB" id="9778912at2"/>
<accession>A0A318HZ80</accession>
<keyword evidence="9" id="KW-0223">Dioxygenase</keyword>
<evidence type="ECO:0000313" key="10">
    <source>
        <dbReference type="Proteomes" id="UP000247781"/>
    </source>
</evidence>
<feature type="chain" id="PRO_5016285226" evidence="7">
    <location>
        <begin position="30"/>
        <end position="630"/>
    </location>
</feature>
<feature type="signal peptide" evidence="7">
    <location>
        <begin position="1"/>
        <end position="29"/>
    </location>
</feature>